<keyword evidence="3" id="KW-1185">Reference proteome</keyword>
<sequence>MSDDAIIQTPDGPMTWAEWKKKNPVQLPSRRTKGKDLPNKIKRTTDG</sequence>
<evidence type="ECO:0000313" key="3">
    <source>
        <dbReference type="Proteomes" id="UP001169764"/>
    </source>
</evidence>
<proteinExistence type="predicted"/>
<feature type="compositionally biased region" description="Basic and acidic residues" evidence="1">
    <location>
        <begin position="34"/>
        <end position="47"/>
    </location>
</feature>
<reference evidence="2" key="1">
    <citation type="submission" date="2023-07" db="EMBL/GenBank/DDBJ databases">
        <authorList>
            <person name="Kim M."/>
        </authorList>
    </citation>
    <scope>NUCLEOTIDE SEQUENCE</scope>
    <source>
        <strain evidence="2">BIUV-7</strain>
    </source>
</reference>
<organism evidence="2 3">
    <name type="scientific">Sphingomonas natans</name>
    <dbReference type="NCBI Taxonomy" id="3063330"/>
    <lineage>
        <taxon>Bacteria</taxon>
        <taxon>Pseudomonadati</taxon>
        <taxon>Pseudomonadota</taxon>
        <taxon>Alphaproteobacteria</taxon>
        <taxon>Sphingomonadales</taxon>
        <taxon>Sphingomonadaceae</taxon>
        <taxon>Sphingomonas</taxon>
    </lineage>
</organism>
<accession>A0ABT8Y6L3</accession>
<comment type="caution">
    <text evidence="2">The sequence shown here is derived from an EMBL/GenBank/DDBJ whole genome shotgun (WGS) entry which is preliminary data.</text>
</comment>
<evidence type="ECO:0000256" key="1">
    <source>
        <dbReference type="SAM" id="MobiDB-lite"/>
    </source>
</evidence>
<feature type="region of interest" description="Disordered" evidence="1">
    <location>
        <begin position="1"/>
        <end position="47"/>
    </location>
</feature>
<name>A0ABT8Y6L3_9SPHN</name>
<protein>
    <submittedName>
        <fullName evidence="2">Uncharacterized protein</fullName>
    </submittedName>
</protein>
<dbReference type="EMBL" id="JAUOTP010000002">
    <property type="protein sequence ID" value="MDO6413548.1"/>
    <property type="molecule type" value="Genomic_DNA"/>
</dbReference>
<dbReference type="Proteomes" id="UP001169764">
    <property type="component" value="Unassembled WGS sequence"/>
</dbReference>
<gene>
    <name evidence="2" type="ORF">Q4F19_04050</name>
</gene>
<evidence type="ECO:0000313" key="2">
    <source>
        <dbReference type="EMBL" id="MDO6413548.1"/>
    </source>
</evidence>
<dbReference type="RefSeq" id="WP_303540096.1">
    <property type="nucleotide sequence ID" value="NZ_JAUOTP010000002.1"/>
</dbReference>